<dbReference type="InterPro" id="IPR036396">
    <property type="entry name" value="Cyt_P450_sf"/>
</dbReference>
<dbReference type="CDD" id="cd11062">
    <property type="entry name" value="CYP58-like"/>
    <property type="match status" value="1"/>
</dbReference>
<keyword evidence="4 5" id="KW-0408">Iron</keyword>
<comment type="cofactor">
    <cofactor evidence="1 5">
        <name>heme</name>
        <dbReference type="ChEBI" id="CHEBI:30413"/>
    </cofactor>
</comment>
<evidence type="ECO:0000256" key="6">
    <source>
        <dbReference type="RuleBase" id="RU000461"/>
    </source>
</evidence>
<evidence type="ECO:0000256" key="2">
    <source>
        <dbReference type="ARBA" id="ARBA00022723"/>
    </source>
</evidence>
<gene>
    <name evidence="7" type="ORF">PENVUL_c037G07663</name>
</gene>
<evidence type="ECO:0008006" key="9">
    <source>
        <dbReference type="Google" id="ProtNLM"/>
    </source>
</evidence>
<dbReference type="Gene3D" id="1.10.630.10">
    <property type="entry name" value="Cytochrome P450"/>
    <property type="match status" value="1"/>
</dbReference>
<dbReference type="GO" id="GO:0020037">
    <property type="term" value="F:heme binding"/>
    <property type="evidence" value="ECO:0007669"/>
    <property type="project" value="InterPro"/>
</dbReference>
<dbReference type="InterPro" id="IPR002401">
    <property type="entry name" value="Cyt_P450_E_grp-I"/>
</dbReference>
<accession>A0A1V6RML0</accession>
<evidence type="ECO:0000313" key="7">
    <source>
        <dbReference type="EMBL" id="OQE02856.1"/>
    </source>
</evidence>
<evidence type="ECO:0000256" key="4">
    <source>
        <dbReference type="ARBA" id="ARBA00023004"/>
    </source>
</evidence>
<keyword evidence="2 5" id="KW-0479">Metal-binding</keyword>
<dbReference type="InterPro" id="IPR001128">
    <property type="entry name" value="Cyt_P450"/>
</dbReference>
<dbReference type="GO" id="GO:0004497">
    <property type="term" value="F:monooxygenase activity"/>
    <property type="evidence" value="ECO:0007669"/>
    <property type="project" value="UniProtKB-KW"/>
</dbReference>
<dbReference type="PANTHER" id="PTHR24305">
    <property type="entry name" value="CYTOCHROME P450"/>
    <property type="match status" value="1"/>
</dbReference>
<dbReference type="SUPFAM" id="SSF48264">
    <property type="entry name" value="Cytochrome P450"/>
    <property type="match status" value="1"/>
</dbReference>
<dbReference type="InterPro" id="IPR017972">
    <property type="entry name" value="Cyt_P450_CS"/>
</dbReference>
<dbReference type="PANTHER" id="PTHR24305:SF231">
    <property type="entry name" value="P450, PUTATIVE (EUROFUNG)-RELATED"/>
    <property type="match status" value="1"/>
</dbReference>
<reference evidence="8" key="1">
    <citation type="journal article" date="2017" name="Nat. Microbiol.">
        <title>Global analysis of biosynthetic gene clusters reveals vast potential of secondary metabolite production in Penicillium species.</title>
        <authorList>
            <person name="Nielsen J.C."/>
            <person name="Grijseels S."/>
            <person name="Prigent S."/>
            <person name="Ji B."/>
            <person name="Dainat J."/>
            <person name="Nielsen K.F."/>
            <person name="Frisvad J.C."/>
            <person name="Workman M."/>
            <person name="Nielsen J."/>
        </authorList>
    </citation>
    <scope>NUCLEOTIDE SEQUENCE [LARGE SCALE GENOMIC DNA]</scope>
    <source>
        <strain evidence="8">IBT 29486</strain>
    </source>
</reference>
<dbReference type="GO" id="GO:0016705">
    <property type="term" value="F:oxidoreductase activity, acting on paired donors, with incorporation or reduction of molecular oxygen"/>
    <property type="evidence" value="ECO:0007669"/>
    <property type="project" value="InterPro"/>
</dbReference>
<dbReference type="InterPro" id="IPR050121">
    <property type="entry name" value="Cytochrome_P450_monoxygenase"/>
</dbReference>
<feature type="binding site" description="axial binding residue" evidence="5">
    <location>
        <position position="445"/>
    </location>
    <ligand>
        <name>heme</name>
        <dbReference type="ChEBI" id="CHEBI:30413"/>
    </ligand>
    <ligandPart>
        <name>Fe</name>
        <dbReference type="ChEBI" id="CHEBI:18248"/>
    </ligandPart>
</feature>
<dbReference type="GO" id="GO:0043386">
    <property type="term" value="P:mycotoxin biosynthetic process"/>
    <property type="evidence" value="ECO:0007669"/>
    <property type="project" value="UniProtKB-ARBA"/>
</dbReference>
<comment type="similarity">
    <text evidence="6">Belongs to the cytochrome P450 family.</text>
</comment>
<protein>
    <recommendedName>
        <fullName evidence="9">Cytochrome P450</fullName>
    </recommendedName>
</protein>
<keyword evidence="8" id="KW-1185">Reference proteome</keyword>
<evidence type="ECO:0000256" key="3">
    <source>
        <dbReference type="ARBA" id="ARBA00023002"/>
    </source>
</evidence>
<keyword evidence="5 6" id="KW-0349">Heme</keyword>
<dbReference type="AlphaFoldDB" id="A0A1V6RML0"/>
<keyword evidence="3 6" id="KW-0560">Oxidoreductase</keyword>
<sequence length="502" mass="57673">MLSLWLFAGALATYLICISIYRLFLDPLANIPGPKLCALTGWYEIFWDIVVGGQFTFKIEEWHKTYGPIMRIGPNEVHFNDPDFYNELYTTTATYQKPAEWRYRFGFGSALFDTADHEHHARRRAPLAAFFSRSKILDFSPFIQEQTDLLVKRIQNHRGQIICANEAFDALTMDIIGYYAFGLSYHSVDYPKFHAPYNHVTEDVARMVHTGAHFPWVFTVLRSIPQAIVSSFAPPMKKIFKFNEEIAAQIGRILKDRSKHDQEKNSHQTIFHEILNSKLDPSELTQERLQMEAGSLVGAALETSKMTTALAIYYILAQPDVEKKLREELKTSMPDPNKILTIPELENLPYLAACIREALRLAIGVCQRIRRYNTHAPTRYKNYTIPPNTVFGMCHWEQLRDARIWDRPYEFLPERWLANNGNPLALNGQALSKYFVPFHRGPRGCLGKEMGMAQLNIGLATLFRRVDHLELYETDQSAVDIVADYFVPLCVKGSKGVRVLVK</sequence>
<dbReference type="STRING" id="29845.A0A1V6RML0"/>
<name>A0A1V6RML0_9EURO</name>
<dbReference type="EMBL" id="MDYP01000037">
    <property type="protein sequence ID" value="OQE02856.1"/>
    <property type="molecule type" value="Genomic_DNA"/>
</dbReference>
<evidence type="ECO:0000256" key="5">
    <source>
        <dbReference type="PIRSR" id="PIRSR602401-1"/>
    </source>
</evidence>
<evidence type="ECO:0000256" key="1">
    <source>
        <dbReference type="ARBA" id="ARBA00001971"/>
    </source>
</evidence>
<organism evidence="7 8">
    <name type="scientific">Penicillium vulpinum</name>
    <dbReference type="NCBI Taxonomy" id="29845"/>
    <lineage>
        <taxon>Eukaryota</taxon>
        <taxon>Fungi</taxon>
        <taxon>Dikarya</taxon>
        <taxon>Ascomycota</taxon>
        <taxon>Pezizomycotina</taxon>
        <taxon>Eurotiomycetes</taxon>
        <taxon>Eurotiomycetidae</taxon>
        <taxon>Eurotiales</taxon>
        <taxon>Aspergillaceae</taxon>
        <taxon>Penicillium</taxon>
    </lineage>
</organism>
<dbReference type="PROSITE" id="PS00086">
    <property type="entry name" value="CYTOCHROME_P450"/>
    <property type="match status" value="1"/>
</dbReference>
<dbReference type="GO" id="GO:0005506">
    <property type="term" value="F:iron ion binding"/>
    <property type="evidence" value="ECO:0007669"/>
    <property type="project" value="InterPro"/>
</dbReference>
<dbReference type="OrthoDB" id="3945418at2759"/>
<dbReference type="Pfam" id="PF00067">
    <property type="entry name" value="p450"/>
    <property type="match status" value="1"/>
</dbReference>
<dbReference type="PRINTS" id="PR00463">
    <property type="entry name" value="EP450I"/>
</dbReference>
<proteinExistence type="inferred from homology"/>
<evidence type="ECO:0000313" key="8">
    <source>
        <dbReference type="Proteomes" id="UP000191518"/>
    </source>
</evidence>
<dbReference type="Proteomes" id="UP000191518">
    <property type="component" value="Unassembled WGS sequence"/>
</dbReference>
<comment type="caution">
    <text evidence="7">The sequence shown here is derived from an EMBL/GenBank/DDBJ whole genome shotgun (WGS) entry which is preliminary data.</text>
</comment>
<keyword evidence="6" id="KW-0503">Monooxygenase</keyword>